<accession>A0A9D2BHK1</accession>
<feature type="domain" description="YhcG PDDEXK nuclease" evidence="1">
    <location>
        <begin position="221"/>
        <end position="362"/>
    </location>
</feature>
<evidence type="ECO:0000313" key="3">
    <source>
        <dbReference type="EMBL" id="HIX75762.1"/>
    </source>
</evidence>
<organism evidence="3 4">
    <name type="scientific">Candidatus Parabacteroides intestinipullorum</name>
    <dbReference type="NCBI Taxonomy" id="2838723"/>
    <lineage>
        <taxon>Bacteria</taxon>
        <taxon>Pseudomonadati</taxon>
        <taxon>Bacteroidota</taxon>
        <taxon>Bacteroidia</taxon>
        <taxon>Bacteroidales</taxon>
        <taxon>Tannerellaceae</taxon>
        <taxon>Parabacteroides</taxon>
    </lineage>
</organism>
<reference evidence="3" key="2">
    <citation type="submission" date="2021-04" db="EMBL/GenBank/DDBJ databases">
        <authorList>
            <person name="Gilroy R."/>
        </authorList>
    </citation>
    <scope>NUCLEOTIDE SEQUENCE</scope>
    <source>
        <strain evidence="3">ChiGjej6B6-14162</strain>
    </source>
</reference>
<dbReference type="Pfam" id="PF06250">
    <property type="entry name" value="YhcG_C"/>
    <property type="match status" value="1"/>
</dbReference>
<feature type="domain" description="YhcG N-terminal" evidence="2">
    <location>
        <begin position="149"/>
        <end position="198"/>
    </location>
</feature>
<comment type="caution">
    <text evidence="3">The sequence shown here is derived from an EMBL/GenBank/DDBJ whole genome shotgun (WGS) entry which is preliminary data.</text>
</comment>
<evidence type="ECO:0000259" key="1">
    <source>
        <dbReference type="Pfam" id="PF06250"/>
    </source>
</evidence>
<dbReference type="InterPro" id="IPR009362">
    <property type="entry name" value="YhcG_C"/>
</dbReference>
<dbReference type="AlphaFoldDB" id="A0A9D2BHK1"/>
<reference evidence="3" key="1">
    <citation type="journal article" date="2021" name="PeerJ">
        <title>Extensive microbial diversity within the chicken gut microbiome revealed by metagenomics and culture.</title>
        <authorList>
            <person name="Gilroy R."/>
            <person name="Ravi A."/>
            <person name="Getino M."/>
            <person name="Pursley I."/>
            <person name="Horton D.L."/>
            <person name="Alikhan N.F."/>
            <person name="Baker D."/>
            <person name="Gharbi K."/>
            <person name="Hall N."/>
            <person name="Watson M."/>
            <person name="Adriaenssens E.M."/>
            <person name="Foster-Nyarko E."/>
            <person name="Jarju S."/>
            <person name="Secka A."/>
            <person name="Antonio M."/>
            <person name="Oren A."/>
            <person name="Chaudhuri R.R."/>
            <person name="La Ragione R."/>
            <person name="Hildebrand F."/>
            <person name="Pallen M.J."/>
        </authorList>
    </citation>
    <scope>NUCLEOTIDE SEQUENCE</scope>
    <source>
        <strain evidence="3">ChiGjej6B6-14162</strain>
    </source>
</reference>
<dbReference type="Gene3D" id="3.40.1350.10">
    <property type="match status" value="1"/>
</dbReference>
<evidence type="ECO:0000259" key="2">
    <source>
        <dbReference type="Pfam" id="PF17761"/>
    </source>
</evidence>
<dbReference type="GO" id="GO:0003676">
    <property type="term" value="F:nucleic acid binding"/>
    <property type="evidence" value="ECO:0007669"/>
    <property type="project" value="InterPro"/>
</dbReference>
<sequence length="398" mass="46287">MKKETNTNKPSFIPSSHNVNLNTDYEFWLNDLKSRYQRAQIKAAIKVNSEKLLWNWQLGRDLVERRAEEKWGSGIVEQLSLDLKAAYPQEKGFGTSNLWAMKQWYIFYSEKLHQLGGELPTPNILNDPKLSQLGTELSDHPSNGCPFPTLFAYVPWRHHVEIITKCDTLEEALFYIYHTITEGWSRSNLQYWIKEKLYFKQGGAISNFTQQLPAVQAELAQEITKDNYDFSFISLPPRYKEEQLEEALATQITRFLLELGTGFAYIGRQIEIVVAGKSRRIDMLFYHIKLRSYIVCELKAVPFEPEFAGKLNFYVTAVNKLMKTEQDNPTIGLLICSDLNKTEVQWSFETITSPIGVASYSNVRIEEMKKLLPSEEQLTQRVKQLEIQLKRHKRKEKQ</sequence>
<dbReference type="PANTHER" id="PTHR30547">
    <property type="entry name" value="UNCHARACTERIZED PROTEIN YHCG-RELATED"/>
    <property type="match status" value="1"/>
</dbReference>
<dbReference type="InterPro" id="IPR053148">
    <property type="entry name" value="PD-DEXK-like_domain"/>
</dbReference>
<gene>
    <name evidence="3" type="ORF">H9977_12130</name>
</gene>
<dbReference type="Proteomes" id="UP000886740">
    <property type="component" value="Unassembled WGS sequence"/>
</dbReference>
<feature type="domain" description="YhcG N-terminal" evidence="2">
    <location>
        <begin position="32"/>
        <end position="120"/>
    </location>
</feature>
<dbReference type="EMBL" id="DXEL01000083">
    <property type="protein sequence ID" value="HIX75762.1"/>
    <property type="molecule type" value="Genomic_DNA"/>
</dbReference>
<name>A0A9D2BHK1_9BACT</name>
<dbReference type="Pfam" id="PF17761">
    <property type="entry name" value="DUF1016_N"/>
    <property type="match status" value="2"/>
</dbReference>
<protein>
    <submittedName>
        <fullName evidence="3">DUF1016 family protein</fullName>
    </submittedName>
</protein>
<dbReference type="PANTHER" id="PTHR30547:SF0">
    <property type="entry name" value="BLR8175 PROTEIN"/>
    <property type="match status" value="1"/>
</dbReference>
<proteinExistence type="predicted"/>
<evidence type="ECO:0000313" key="4">
    <source>
        <dbReference type="Proteomes" id="UP000886740"/>
    </source>
</evidence>
<dbReference type="InterPro" id="IPR041527">
    <property type="entry name" value="YhcG_N"/>
</dbReference>
<dbReference type="InterPro" id="IPR011856">
    <property type="entry name" value="tRNA_endonuc-like_dom_sf"/>
</dbReference>